<evidence type="ECO:0000256" key="2">
    <source>
        <dbReference type="ARBA" id="ARBA00010990"/>
    </source>
</evidence>
<dbReference type="RefSeq" id="WP_285931590.1">
    <property type="nucleotide sequence ID" value="NZ_JASTZU010000030.1"/>
</dbReference>
<dbReference type="InterPro" id="IPR037143">
    <property type="entry name" value="4-PPantetheinyl_Trfase_dom_sf"/>
</dbReference>
<sequence>MDNRLVEIYVCKLPQKRSTRDVEELLPYLSKERIERIRKFKFLNDQFRSIIGDIVIQYLFAVHHGEKLSYDRVKYNRYGKPFLPDFPAFHYNISHSGECLACAIHHSPVGIDLEQLKPFDFKFVKSFFTRNEYKTIVRHVDQVSAFYQTWTAKESVVKAIGKGLSYPLSSFEVIIQQSGKVQLIDVNGSSQIDRFSCRTYRVDKDFILSVCAANGEQFPMELKEIPYQSLLEKMALL</sequence>
<dbReference type="Pfam" id="PF22624">
    <property type="entry name" value="AASDHPPT_N"/>
    <property type="match status" value="1"/>
</dbReference>
<reference evidence="9 10" key="1">
    <citation type="submission" date="2023-06" db="EMBL/GenBank/DDBJ databases">
        <title>Aquibacillus rhizosphaerae LR5S19.</title>
        <authorList>
            <person name="Sun J.-Q."/>
        </authorList>
    </citation>
    <scope>NUCLEOTIDE SEQUENCE [LARGE SCALE GENOMIC DNA]</scope>
    <source>
        <strain evidence="9 10">LR5S19</strain>
    </source>
</reference>
<evidence type="ECO:0000259" key="7">
    <source>
        <dbReference type="Pfam" id="PF01648"/>
    </source>
</evidence>
<keyword evidence="6" id="KW-0045">Antibiotic biosynthesis</keyword>
<dbReference type="Gene3D" id="3.90.470.20">
    <property type="entry name" value="4'-phosphopantetheinyl transferase domain"/>
    <property type="match status" value="2"/>
</dbReference>
<evidence type="ECO:0000256" key="3">
    <source>
        <dbReference type="ARBA" id="ARBA00022679"/>
    </source>
</evidence>
<feature type="domain" description="4'-phosphopantetheinyl transferase" evidence="7">
    <location>
        <begin position="108"/>
        <end position="211"/>
    </location>
</feature>
<keyword evidence="10" id="KW-1185">Reference proteome</keyword>
<keyword evidence="4" id="KW-0479">Metal-binding</keyword>
<evidence type="ECO:0000256" key="6">
    <source>
        <dbReference type="ARBA" id="ARBA00023194"/>
    </source>
</evidence>
<keyword evidence="3 9" id="KW-0808">Transferase</keyword>
<proteinExistence type="inferred from homology"/>
<evidence type="ECO:0000313" key="9">
    <source>
        <dbReference type="EMBL" id="MDL4840521.1"/>
    </source>
</evidence>
<evidence type="ECO:0000256" key="5">
    <source>
        <dbReference type="ARBA" id="ARBA00022842"/>
    </source>
</evidence>
<comment type="cofactor">
    <cofactor evidence="1">
        <name>Mg(2+)</name>
        <dbReference type="ChEBI" id="CHEBI:18420"/>
    </cofactor>
</comment>
<dbReference type="Proteomes" id="UP001235343">
    <property type="component" value="Unassembled WGS sequence"/>
</dbReference>
<dbReference type="InterPro" id="IPR008278">
    <property type="entry name" value="4-PPantetheinyl_Trfase_dom"/>
</dbReference>
<accession>A0ABT7L3S7</accession>
<dbReference type="GO" id="GO:0016740">
    <property type="term" value="F:transferase activity"/>
    <property type="evidence" value="ECO:0007669"/>
    <property type="project" value="UniProtKB-KW"/>
</dbReference>
<comment type="similarity">
    <text evidence="2">Belongs to the P-Pant transferase superfamily. Gsp/Sfp/HetI/AcpT family.</text>
</comment>
<dbReference type="InterPro" id="IPR055066">
    <property type="entry name" value="AASDHPPT_N"/>
</dbReference>
<comment type="caution">
    <text evidence="9">The sequence shown here is derived from an EMBL/GenBank/DDBJ whole genome shotgun (WGS) entry which is preliminary data.</text>
</comment>
<dbReference type="PANTHER" id="PTHR12215:SF10">
    <property type="entry name" value="L-AMINOADIPATE-SEMIALDEHYDE DEHYDROGENASE-PHOSPHOPANTETHEINYL TRANSFERASE"/>
    <property type="match status" value="1"/>
</dbReference>
<dbReference type="InterPro" id="IPR050559">
    <property type="entry name" value="P-Pant_transferase_sf"/>
</dbReference>
<protein>
    <submittedName>
        <fullName evidence="9">4'-phosphopantetheinyl transferase superfamily protein</fullName>
    </submittedName>
</protein>
<dbReference type="SUPFAM" id="SSF56214">
    <property type="entry name" value="4'-phosphopantetheinyl transferase"/>
    <property type="match status" value="2"/>
</dbReference>
<evidence type="ECO:0000256" key="1">
    <source>
        <dbReference type="ARBA" id="ARBA00001946"/>
    </source>
</evidence>
<dbReference type="PANTHER" id="PTHR12215">
    <property type="entry name" value="PHOSPHOPANTETHEINE TRANSFERASE"/>
    <property type="match status" value="1"/>
</dbReference>
<evidence type="ECO:0000256" key="4">
    <source>
        <dbReference type="ARBA" id="ARBA00022723"/>
    </source>
</evidence>
<evidence type="ECO:0000259" key="8">
    <source>
        <dbReference type="Pfam" id="PF22624"/>
    </source>
</evidence>
<dbReference type="NCBIfam" id="TIGR00556">
    <property type="entry name" value="pantethn_trn"/>
    <property type="match status" value="1"/>
</dbReference>
<name>A0ABT7L3S7_9BACI</name>
<gene>
    <name evidence="9" type="ORF">QQS35_08695</name>
</gene>
<dbReference type="InterPro" id="IPR004568">
    <property type="entry name" value="Ppantetheine-prot_Trfase_dom"/>
</dbReference>
<dbReference type="Pfam" id="PF01648">
    <property type="entry name" value="ACPS"/>
    <property type="match status" value="1"/>
</dbReference>
<dbReference type="EMBL" id="JASTZU010000030">
    <property type="protein sequence ID" value="MDL4840521.1"/>
    <property type="molecule type" value="Genomic_DNA"/>
</dbReference>
<feature type="domain" description="4'-phosphopantetheinyl transferase N-terminal" evidence="8">
    <location>
        <begin position="20"/>
        <end position="103"/>
    </location>
</feature>
<keyword evidence="5" id="KW-0460">Magnesium</keyword>
<organism evidence="9 10">
    <name type="scientific">Aquibacillus rhizosphaerae</name>
    <dbReference type="NCBI Taxonomy" id="3051431"/>
    <lineage>
        <taxon>Bacteria</taxon>
        <taxon>Bacillati</taxon>
        <taxon>Bacillota</taxon>
        <taxon>Bacilli</taxon>
        <taxon>Bacillales</taxon>
        <taxon>Bacillaceae</taxon>
        <taxon>Aquibacillus</taxon>
    </lineage>
</organism>
<evidence type="ECO:0000313" key="10">
    <source>
        <dbReference type="Proteomes" id="UP001235343"/>
    </source>
</evidence>